<evidence type="ECO:0000313" key="3">
    <source>
        <dbReference type="EMBL" id="CAL17536.1"/>
    </source>
</evidence>
<gene>
    <name evidence="3" type="ordered locus">ABO_2088</name>
</gene>
<evidence type="ECO:0000259" key="2">
    <source>
        <dbReference type="Pfam" id="PF11575"/>
    </source>
</evidence>
<dbReference type="KEGG" id="abo:ABO_2088"/>
<feature type="domain" description="Aerobactin siderophore biosynthesis IucA/IucC-like C-terminal" evidence="1">
    <location>
        <begin position="62"/>
        <end position="200"/>
    </location>
</feature>
<evidence type="ECO:0000313" key="4">
    <source>
        <dbReference type="Proteomes" id="UP000008871"/>
    </source>
</evidence>
<dbReference type="EMBL" id="AM286690">
    <property type="protein sequence ID" value="CAL17536.1"/>
    <property type="molecule type" value="Genomic_DNA"/>
</dbReference>
<dbReference type="GO" id="GO:0003824">
    <property type="term" value="F:catalytic activity"/>
    <property type="evidence" value="ECO:0007669"/>
    <property type="project" value="UniProtKB-ARBA"/>
</dbReference>
<dbReference type="PRINTS" id="PR01714">
    <property type="entry name" value="2FE2SRDCTASE"/>
</dbReference>
<dbReference type="STRING" id="393595.ABO_2088"/>
<accession>Q0VMR2</accession>
<name>Q0VMR2_ALCBS</name>
<dbReference type="OrthoDB" id="8993954at2"/>
<dbReference type="InterPro" id="IPR022770">
    <property type="entry name" value="IucA/IucC-like_C"/>
</dbReference>
<dbReference type="RefSeq" id="WP_011589366.1">
    <property type="nucleotide sequence ID" value="NC_008260.1"/>
</dbReference>
<dbReference type="Proteomes" id="UP000008871">
    <property type="component" value="Chromosome"/>
</dbReference>
<organism evidence="3 4">
    <name type="scientific">Alcanivorax borkumensis (strain ATCC 700651 / DSM 11573 / NCIMB 13689 / SK2)</name>
    <dbReference type="NCBI Taxonomy" id="393595"/>
    <lineage>
        <taxon>Bacteria</taxon>
        <taxon>Pseudomonadati</taxon>
        <taxon>Pseudomonadota</taxon>
        <taxon>Gammaproteobacteria</taxon>
        <taxon>Oceanospirillales</taxon>
        <taxon>Alcanivoracaceae</taxon>
        <taxon>Alcanivorax</taxon>
    </lineage>
</organism>
<dbReference type="Pfam" id="PF11575">
    <property type="entry name" value="FhuF_C"/>
    <property type="match status" value="1"/>
</dbReference>
<proteinExistence type="predicted"/>
<dbReference type="InterPro" id="IPR024726">
    <property type="entry name" value="FhuF_C"/>
</dbReference>
<dbReference type="GO" id="GO:0051537">
    <property type="term" value="F:2 iron, 2 sulfur cluster binding"/>
    <property type="evidence" value="ECO:0007669"/>
    <property type="project" value="InterPro"/>
</dbReference>
<protein>
    <submittedName>
        <fullName evidence="3">Ferric iron reductase protein, putative</fullName>
    </submittedName>
</protein>
<dbReference type="Pfam" id="PF06276">
    <property type="entry name" value="FhuF"/>
    <property type="match status" value="1"/>
</dbReference>
<keyword evidence="4" id="KW-1185">Reference proteome</keyword>
<feature type="domain" description="Ferric siderophore reductase C-terminal" evidence="2">
    <location>
        <begin position="216"/>
        <end position="236"/>
    </location>
</feature>
<evidence type="ECO:0000259" key="1">
    <source>
        <dbReference type="Pfam" id="PF06276"/>
    </source>
</evidence>
<dbReference type="NCBIfam" id="TIGR03951">
    <property type="entry name" value="Fe_III_red_FhuF"/>
    <property type="match status" value="1"/>
</dbReference>
<reference evidence="3 4" key="1">
    <citation type="journal article" date="2006" name="Nat. Biotechnol.">
        <title>Genome sequence of the ubiquitous hydrocarbon-degrading marine bacterium Alcanivorax borkumensis.</title>
        <authorList>
            <person name="Schneiker S."/>
            <person name="Martins dos Santos V.A.P."/>
            <person name="Bartels D."/>
            <person name="Bekel T."/>
            <person name="Brecht M."/>
            <person name="Buhrmester J."/>
            <person name="Chernikova T.N."/>
            <person name="Denaro R."/>
            <person name="Ferrer M."/>
            <person name="Gertler C."/>
            <person name="Goesmann A."/>
            <person name="Golyshina O.V."/>
            <person name="Kaminski F."/>
            <person name="Khachane A.N."/>
            <person name="Lang S."/>
            <person name="Linke B."/>
            <person name="McHardy A.C."/>
            <person name="Meyer F."/>
            <person name="Nechitaylo T."/>
            <person name="Puehler A."/>
            <person name="Regenhardt D."/>
            <person name="Rupp O."/>
            <person name="Sabirova J.S."/>
            <person name="Selbitschka W."/>
            <person name="Yakimov M.M."/>
            <person name="Timmis K.N."/>
            <person name="Vorhoelter F.-J."/>
            <person name="Weidner S."/>
            <person name="Kaiser O."/>
            <person name="Golyshin P.N."/>
        </authorList>
    </citation>
    <scope>NUCLEOTIDE SEQUENCE [LARGE SCALE GENOMIC DNA]</scope>
    <source>
        <strain evidence="4">ATCC 700651 / DSM 11573 / NCIMB 13689 / SK2</strain>
    </source>
</reference>
<dbReference type="HOGENOM" id="CLU_088228_1_0_6"/>
<dbReference type="AlphaFoldDB" id="Q0VMR2"/>
<dbReference type="eggNOG" id="COG4114">
    <property type="taxonomic scope" value="Bacteria"/>
</dbReference>
<sequence length="243" mass="27246">MIPALAPLFQGGFSSYGSLLRLAEPNDSAIPLTDLFDARRLRQSLYQFRPDLKGEDERALLSIWSKYYFLRLLPPVLAANLILQRALPLAVDALAIELDEQGLPGAFVLPNEGQLLVPSEHPLSRFEGIMRDNLQPVITAWQQALGLSPRVLWSNASRYIHWFTGELKGAGLPEMLWSPGLALFAQPAFENGERNPFFGAYQDRMNANTGTLLTVRRTCCIRFRLPDTALCEDCPRLCRKGMT</sequence>
<dbReference type="InterPro" id="IPR008090">
    <property type="entry name" value="Fe_iron_reduct"/>
</dbReference>